<keyword evidence="2" id="KW-1185">Reference proteome</keyword>
<reference evidence="1 2" key="2">
    <citation type="journal article" date="2016" name="Infect. Immun.">
        <title>Helicobacter saguini, a Novel Helicobacter Isolated from Cotton-Top Tamarins with Ulcerative Colitis, Has Proinflammatory Properties and Induces Typhlocolitis and Dysplasia in Gnotobiotic IL-10-/- Mice.</title>
        <authorList>
            <person name="Shen Z."/>
            <person name="Mannion A."/>
            <person name="Whary M.T."/>
            <person name="Muthupalani S."/>
            <person name="Sheh A."/>
            <person name="Feng Y."/>
            <person name="Gong G."/>
            <person name="Vandamme P."/>
            <person name="Holcombe H.R."/>
            <person name="Paster B.J."/>
            <person name="Fox J.G."/>
        </authorList>
    </citation>
    <scope>NUCLEOTIDE SEQUENCE [LARGE SCALE GENOMIC DNA]</scope>
    <source>
        <strain evidence="1 2">MIT 97-6194</strain>
    </source>
</reference>
<organism evidence="1 2">
    <name type="scientific">Helicobacter saguini</name>
    <dbReference type="NCBI Taxonomy" id="1548018"/>
    <lineage>
        <taxon>Bacteria</taxon>
        <taxon>Pseudomonadati</taxon>
        <taxon>Campylobacterota</taxon>
        <taxon>Epsilonproteobacteria</taxon>
        <taxon>Campylobacterales</taxon>
        <taxon>Helicobacteraceae</taxon>
        <taxon>Helicobacter</taxon>
    </lineage>
</organism>
<sequence length="584" mass="66566">MQIYKNKQEILKIDKTLDIKKLLNVSRILRNIESKNVDNKKDSIESKNLQNLDSKDVKESKNVLLIASAIFICSQTFAFSKDSNKFIESKANFKILDSKQDSIKLADSKNTESKDEFIQDSTQEDLLDLEAPKNIESKAKQKPKFFTFYGAVGSFNRFGFNDQNIDIAANQYPTDSLMSIYTEGNIKLDFLHFIESWQIDSLNFVIGGALGGIVYDSTKNQAAAAGGLGHWYVGYYSGFLGNESDNISNARNYVNHNLYLDFKWKGLGLKIGRYKSWMDQQSAYTQGFNIDYTYKFSDFFTLKPWWFSSFGRAYAYAQWIYDWYSERTTDFNNDGTADANLGKHAFGSDFVLGQISNLNGVKSGFNLTLRPYLWFYPSDFTAIGGRVIHEQHFGNNFGMKLQLQGYFITINDKYVGGRYDGDVREKNATNLNFVAEGFYKSWGAAFGIYKNFGHPNSRFGGYPIYIDKWTASVYDIGRSKADITSKNALSEYFFIVKNFDTSFGNSSAKILARFTQSPRSDEISIGLILSHTFKNALTLGVKIEYFSDTTKRGYYINPSYSTILLQNNRTDDRSHAFITADYAF</sequence>
<dbReference type="InterPro" id="IPR003678">
    <property type="entry name" value="Put_OMP"/>
</dbReference>
<reference evidence="1 2" key="1">
    <citation type="journal article" date="2014" name="Genome Announc.">
        <title>Draft genome sequences of eight enterohepatic helicobacter species isolated from both laboratory and wild rodents.</title>
        <authorList>
            <person name="Sheh A."/>
            <person name="Shen Z."/>
            <person name="Fox J.G."/>
        </authorList>
    </citation>
    <scope>NUCLEOTIDE SEQUENCE [LARGE SCALE GENOMIC DNA]</scope>
    <source>
        <strain evidence="1 2">MIT 97-6194</strain>
    </source>
</reference>
<dbReference type="AlphaFoldDB" id="A0A347VHS0"/>
<comment type="caution">
    <text evidence="1">The sequence shown here is derived from an EMBL/GenBank/DDBJ whole genome shotgun (WGS) entry which is preliminary data.</text>
</comment>
<dbReference type="Pfam" id="PF02521">
    <property type="entry name" value="HP_OMP_2"/>
    <property type="match status" value="1"/>
</dbReference>
<protein>
    <recommendedName>
        <fullName evidence="3">Outer membrane family protein</fullName>
    </recommendedName>
</protein>
<gene>
    <name evidence="1" type="ORF">LS64_003190</name>
</gene>
<dbReference type="Proteomes" id="UP000029714">
    <property type="component" value="Unassembled WGS sequence"/>
</dbReference>
<dbReference type="EMBL" id="JRMP02000004">
    <property type="protein sequence ID" value="TLD94942.1"/>
    <property type="molecule type" value="Genomic_DNA"/>
</dbReference>
<proteinExistence type="predicted"/>
<evidence type="ECO:0000313" key="1">
    <source>
        <dbReference type="EMBL" id="TLD94942.1"/>
    </source>
</evidence>
<accession>A0A347VHS0</accession>
<evidence type="ECO:0000313" key="2">
    <source>
        <dbReference type="Proteomes" id="UP000029714"/>
    </source>
</evidence>
<name>A0A347VHS0_9HELI</name>
<evidence type="ECO:0008006" key="3">
    <source>
        <dbReference type="Google" id="ProtNLM"/>
    </source>
</evidence>
<dbReference type="OrthoDB" id="5328533at2"/>
<dbReference type="RefSeq" id="WP_052062681.1">
    <property type="nucleotide sequence ID" value="NZ_JRMP02000004.1"/>
</dbReference>